<dbReference type="SMART" id="SM00353">
    <property type="entry name" value="HLH"/>
    <property type="match status" value="1"/>
</dbReference>
<dbReference type="InterPro" id="IPR050283">
    <property type="entry name" value="E-box_TF_Regulators"/>
</dbReference>
<proteinExistence type="predicted"/>
<dbReference type="Pfam" id="PF00010">
    <property type="entry name" value="HLH"/>
    <property type="match status" value="1"/>
</dbReference>
<feature type="region of interest" description="Disordered" evidence="1">
    <location>
        <begin position="113"/>
        <end position="134"/>
    </location>
</feature>
<dbReference type="EMBL" id="CACRXK020000372">
    <property type="protein sequence ID" value="CAB3981292.1"/>
    <property type="molecule type" value="Genomic_DNA"/>
</dbReference>
<dbReference type="GO" id="GO:0032502">
    <property type="term" value="P:developmental process"/>
    <property type="evidence" value="ECO:0007669"/>
    <property type="project" value="TreeGrafter"/>
</dbReference>
<dbReference type="OrthoDB" id="10048995at2759"/>
<keyword evidence="3" id="KW-1185">Reference proteome</keyword>
<gene>
    <name evidence="2" type="ORF">PACLA_8A023128</name>
</gene>
<evidence type="ECO:0000256" key="1">
    <source>
        <dbReference type="SAM" id="MobiDB-lite"/>
    </source>
</evidence>
<name>A0A6S7FYL9_PARCT</name>
<reference evidence="2" key="1">
    <citation type="submission" date="2020-04" db="EMBL/GenBank/DDBJ databases">
        <authorList>
            <person name="Alioto T."/>
            <person name="Alioto T."/>
            <person name="Gomez Garrido J."/>
        </authorList>
    </citation>
    <scope>NUCLEOTIDE SEQUENCE</scope>
    <source>
        <strain evidence="2">A484AB</strain>
    </source>
</reference>
<sequence>MAESIFDTATFDFTLKVEKPDDLLVSANDDNGKQRKKRRRKARLTGLSQQRRWANERERHRTRRVNDAIYALRDRLPDFLNPLHIKLSKMETICLAIRYIRQLKDMLEEDDRSRSSSDFEGIDTDLSPQLSSDFSTDGDFEELFKLDTSFLLPSSPSSDLLDIDDTEDVFW</sequence>
<dbReference type="GO" id="GO:0000981">
    <property type="term" value="F:DNA-binding transcription factor activity, RNA polymerase II-specific"/>
    <property type="evidence" value="ECO:0007669"/>
    <property type="project" value="TreeGrafter"/>
</dbReference>
<dbReference type="Gene3D" id="4.10.280.10">
    <property type="entry name" value="Helix-loop-helix DNA-binding domain"/>
    <property type="match status" value="1"/>
</dbReference>
<dbReference type="Proteomes" id="UP001152795">
    <property type="component" value="Unassembled WGS sequence"/>
</dbReference>
<dbReference type="GO" id="GO:0000977">
    <property type="term" value="F:RNA polymerase II transcription regulatory region sequence-specific DNA binding"/>
    <property type="evidence" value="ECO:0007669"/>
    <property type="project" value="TreeGrafter"/>
</dbReference>
<dbReference type="PROSITE" id="PS50888">
    <property type="entry name" value="BHLH"/>
    <property type="match status" value="1"/>
</dbReference>
<protein>
    <submittedName>
        <fullName evidence="2">Basic helix-loop-helix transcription factor scleraxis-like</fullName>
    </submittedName>
</protein>
<evidence type="ECO:0000313" key="3">
    <source>
        <dbReference type="Proteomes" id="UP001152795"/>
    </source>
</evidence>
<dbReference type="AlphaFoldDB" id="A0A6S7FYL9"/>
<comment type="caution">
    <text evidence="2">The sequence shown here is derived from an EMBL/GenBank/DDBJ whole genome shotgun (WGS) entry which is preliminary data.</text>
</comment>
<dbReference type="InterPro" id="IPR011598">
    <property type="entry name" value="bHLH_dom"/>
</dbReference>
<dbReference type="SUPFAM" id="SSF47459">
    <property type="entry name" value="HLH, helix-loop-helix DNA-binding domain"/>
    <property type="match status" value="1"/>
</dbReference>
<dbReference type="PANTHER" id="PTHR23349:SF106">
    <property type="entry name" value="BHLH DOMAIN-CONTAINING PROTEIN"/>
    <property type="match status" value="1"/>
</dbReference>
<dbReference type="GO" id="GO:0046983">
    <property type="term" value="F:protein dimerization activity"/>
    <property type="evidence" value="ECO:0007669"/>
    <property type="project" value="InterPro"/>
</dbReference>
<dbReference type="InterPro" id="IPR036638">
    <property type="entry name" value="HLH_DNA-bd_sf"/>
</dbReference>
<dbReference type="PANTHER" id="PTHR23349">
    <property type="entry name" value="BASIC HELIX-LOOP-HELIX TRANSCRIPTION FACTOR, TWIST"/>
    <property type="match status" value="1"/>
</dbReference>
<feature type="compositionally biased region" description="Basic residues" evidence="1">
    <location>
        <begin position="34"/>
        <end position="43"/>
    </location>
</feature>
<dbReference type="CDD" id="cd11390">
    <property type="entry name" value="bHLH_TS"/>
    <property type="match status" value="1"/>
</dbReference>
<evidence type="ECO:0000313" key="2">
    <source>
        <dbReference type="EMBL" id="CAB3981292.1"/>
    </source>
</evidence>
<organism evidence="2 3">
    <name type="scientific">Paramuricea clavata</name>
    <name type="common">Red gorgonian</name>
    <name type="synonym">Violescent sea-whip</name>
    <dbReference type="NCBI Taxonomy" id="317549"/>
    <lineage>
        <taxon>Eukaryota</taxon>
        <taxon>Metazoa</taxon>
        <taxon>Cnidaria</taxon>
        <taxon>Anthozoa</taxon>
        <taxon>Octocorallia</taxon>
        <taxon>Malacalcyonacea</taxon>
        <taxon>Plexauridae</taxon>
        <taxon>Paramuricea</taxon>
    </lineage>
</organism>
<feature type="region of interest" description="Disordered" evidence="1">
    <location>
        <begin position="26"/>
        <end position="50"/>
    </location>
</feature>
<accession>A0A6S7FYL9</accession>